<proteinExistence type="predicted"/>
<keyword evidence="3" id="KW-1185">Reference proteome</keyword>
<keyword evidence="2" id="KW-0808">Transferase</keyword>
<gene>
    <name evidence="2" type="ORF">HNQ38_000772</name>
</gene>
<dbReference type="RefSeq" id="WP_183718074.1">
    <property type="nucleotide sequence ID" value="NZ_JACHGO010000002.1"/>
</dbReference>
<reference evidence="2 3" key="1">
    <citation type="submission" date="2020-08" db="EMBL/GenBank/DDBJ databases">
        <title>Genomic Encyclopedia of Type Strains, Phase IV (KMG-IV): sequencing the most valuable type-strain genomes for metagenomic binning, comparative biology and taxonomic classification.</title>
        <authorList>
            <person name="Goeker M."/>
        </authorList>
    </citation>
    <scope>NUCLEOTIDE SEQUENCE [LARGE SCALE GENOMIC DNA]</scope>
    <source>
        <strain evidence="2 3">DSM 11275</strain>
    </source>
</reference>
<keyword evidence="1" id="KW-0812">Transmembrane</keyword>
<organism evidence="2 3">
    <name type="scientific">Desulfovibrio intestinalis</name>
    <dbReference type="NCBI Taxonomy" id="58621"/>
    <lineage>
        <taxon>Bacteria</taxon>
        <taxon>Pseudomonadati</taxon>
        <taxon>Thermodesulfobacteriota</taxon>
        <taxon>Desulfovibrionia</taxon>
        <taxon>Desulfovibrionales</taxon>
        <taxon>Desulfovibrionaceae</taxon>
        <taxon>Desulfovibrio</taxon>
    </lineage>
</organism>
<evidence type="ECO:0000313" key="2">
    <source>
        <dbReference type="EMBL" id="MBB5142693.1"/>
    </source>
</evidence>
<sequence>MIVKFIDFIRARLATTIKICLALLVLLVLWDALLVDKEHAHTLVERIPGFWAVFGFLACVIIIIVSKWFGHLGIMTREDYYDD</sequence>
<dbReference type="Proteomes" id="UP000539075">
    <property type="component" value="Unassembled WGS sequence"/>
</dbReference>
<dbReference type="AlphaFoldDB" id="A0A7W8C0N8"/>
<feature type="transmembrane region" description="Helical" evidence="1">
    <location>
        <begin position="12"/>
        <end position="30"/>
    </location>
</feature>
<evidence type="ECO:0000256" key="1">
    <source>
        <dbReference type="SAM" id="Phobius"/>
    </source>
</evidence>
<accession>A0A7W8C0N8</accession>
<keyword evidence="1" id="KW-0472">Membrane</keyword>
<keyword evidence="1" id="KW-1133">Transmembrane helix</keyword>
<dbReference type="EMBL" id="JACHGO010000002">
    <property type="protein sequence ID" value="MBB5142693.1"/>
    <property type="molecule type" value="Genomic_DNA"/>
</dbReference>
<name>A0A7W8C0N8_9BACT</name>
<protein>
    <submittedName>
        <fullName evidence="2">Nitrogen fixation/metabolism regulation signal transduction histidine kinase</fullName>
    </submittedName>
</protein>
<dbReference type="GO" id="GO:0016301">
    <property type="term" value="F:kinase activity"/>
    <property type="evidence" value="ECO:0007669"/>
    <property type="project" value="UniProtKB-KW"/>
</dbReference>
<feature type="transmembrane region" description="Helical" evidence="1">
    <location>
        <begin position="50"/>
        <end position="69"/>
    </location>
</feature>
<keyword evidence="2" id="KW-0418">Kinase</keyword>
<evidence type="ECO:0000313" key="3">
    <source>
        <dbReference type="Proteomes" id="UP000539075"/>
    </source>
</evidence>
<comment type="caution">
    <text evidence="2">The sequence shown here is derived from an EMBL/GenBank/DDBJ whole genome shotgun (WGS) entry which is preliminary data.</text>
</comment>